<comment type="caution">
    <text evidence="1">The sequence shown here is derived from an EMBL/GenBank/DDBJ whole genome shotgun (WGS) entry which is preliminary data.</text>
</comment>
<gene>
    <name evidence="1" type="ORF">ATANTOWER_028710</name>
</gene>
<sequence length="136" mass="15278">MPTRALCVCEEGSAVPGLLMKRSFRMIECIQLTISLHHCGVSRGDDFCHLTLGWVFALSPSVMSQGGIVVSTASVRQQQYQLRSIWHYLHLITQEGLCLLFGTIAATILVLEKLHCVDFSSRYVVEIRNRNLLTQN</sequence>
<dbReference type="Proteomes" id="UP001345963">
    <property type="component" value="Unassembled WGS sequence"/>
</dbReference>
<proteinExistence type="predicted"/>
<dbReference type="EMBL" id="JAHUTI010020396">
    <property type="protein sequence ID" value="MED6238740.1"/>
    <property type="molecule type" value="Genomic_DNA"/>
</dbReference>
<keyword evidence="2" id="KW-1185">Reference proteome</keyword>
<name>A0ABU7AMW5_9TELE</name>
<protein>
    <submittedName>
        <fullName evidence="1">Uncharacterized protein</fullName>
    </submittedName>
</protein>
<organism evidence="1 2">
    <name type="scientific">Ataeniobius toweri</name>
    <dbReference type="NCBI Taxonomy" id="208326"/>
    <lineage>
        <taxon>Eukaryota</taxon>
        <taxon>Metazoa</taxon>
        <taxon>Chordata</taxon>
        <taxon>Craniata</taxon>
        <taxon>Vertebrata</taxon>
        <taxon>Euteleostomi</taxon>
        <taxon>Actinopterygii</taxon>
        <taxon>Neopterygii</taxon>
        <taxon>Teleostei</taxon>
        <taxon>Neoteleostei</taxon>
        <taxon>Acanthomorphata</taxon>
        <taxon>Ovalentaria</taxon>
        <taxon>Atherinomorphae</taxon>
        <taxon>Cyprinodontiformes</taxon>
        <taxon>Goodeidae</taxon>
        <taxon>Ataeniobius</taxon>
    </lineage>
</organism>
<reference evidence="1 2" key="1">
    <citation type="submission" date="2021-07" db="EMBL/GenBank/DDBJ databases">
        <authorList>
            <person name="Palmer J.M."/>
        </authorList>
    </citation>
    <scope>NUCLEOTIDE SEQUENCE [LARGE SCALE GENOMIC DNA]</scope>
    <source>
        <strain evidence="1 2">AT_MEX2019</strain>
        <tissue evidence="1">Muscle</tissue>
    </source>
</reference>
<evidence type="ECO:0000313" key="2">
    <source>
        <dbReference type="Proteomes" id="UP001345963"/>
    </source>
</evidence>
<accession>A0ABU7AMW5</accession>
<evidence type="ECO:0000313" key="1">
    <source>
        <dbReference type="EMBL" id="MED6238740.1"/>
    </source>
</evidence>